<sequence>MRSVAEISPSGSNVFHLCGSVRLGFVQYLVCVCAKRREECCAVPFHFLWMTFCALSARRRPMSRRSSRRSTPAGSRPKGGATIATTDKQSRLRSSSSRSQPAMDLRRLSSHSDSSQEPMDISSSGNRTVNSSSSVSDANNSSLNNNHHLLSKALNNQHHHHHHHHHHNNNNSHPSRTSADNSDAVDSDEDPRQQQSRHSAMLQQARHSARSENLHALMETMLRRKVHSLNNNNYGSGTTLLQQHLAAAAAAAAVAANVENNNHEPTATAEGDHVTKQYVCPICDTITMTKHDFTEHIRSHNNNKAGVTGDNGEGQFVCKICSKVLSSASSLDRHVLVHTGERPFNCKYCNLTFTTNGNMHRHMRTHKQSERESYESDGSTDSGGSSGGSSGLANNNNNIYSSNYDGEGKRKNSDENVHYKRKIRTINNNILDGAVTEGVQKFCCPVCIRNDFSSMVSLENHMDREHPQIPAKCRHCEVVFKSYKALNAHRCGNNNYQNIMPGFKDLTFVDFSSEKFPIIAKNVCEQSIRTPVTSQKFECDKCYRAFPCSKTLDMHMKECGVSDNNTGGEKRKWKISEGSSEEDVKRDDFFANLDLQNKSMSTNMSSNVSEAPTTPSSLDKSFTSPVMSREIKQEPTTYYHHSGANFPAQQDTKDLADIQSIINVTSSGSFFRQLDKDPYPPLKDEEEAQDAFTAEFRKMKLRGEFPCRLCTAVFPNLRALKGHNRIHVSAAGPGPYRCNMCPYMINDKATLIRHMRTHNGDRPYECALCNYAFTTKANCERHLRNRHGRASRDEVKRAIIYHPSEDSSCEDPLKKMQMFNTPPGDFDRDLDVDHPSDRSTPVSHLQDMLMPSPMNLVTKIDNNPMPTTPAKIQVKSLEKLNQLTPPQEQDFDKVVSRPPYSPRRCDILDLSKKPEPKPVVTRQEPDADSDHPQSEPEDEEDDGDDEDEDARRDDDAEDEDEEEQQQPASKIPKLDLSQLEKNQQQLQLMQQKLFSEALTDPTRYFQLSQLYSRCGFPAMPFPLPLFLNNPLLCAPGALGDMKNFFPKDFPAMLPQMSGGSLIGNPFLSPSESPKQQDLSQSQHSPLSVHSNHAASPIPPSKHAQPSPPGLPNHLLKAQPPQAPPPPPPPSMPTIPLGNGPVKMVIKNGVLMPKQKQRRYRTERPFACEHCSARFTLRSNMERHIKQQHPQYWSQRQRGGHHMMRGRGASHHAGMTGGHHHPSMAPTASAAAAAAASPFGSISEQVKYAILAQQSGKAGRTGEGSGMSSMLQNIIAQGQRPNAPPSMMEQQQQEEHQRRMPMDMQKWQQFLQQQQHQQALQQQLERPSANHNSSTSNNNNNGHGADDEEEEDERELVIDEEFQPEDLSKGNESEDERPIKKESPVFQHQILKQKLEESKEQRQQAAKAVAEGILEQAMRQRKELEREKEKEKEAAKDTDSGKEEGDLVPVSKLVDNATNVAFENYFSRPEVPLSQDQSDEEGLVASGSASESNNSGTDDPNPSSIQQKKKSAYSLAPNRVSCPYCQRMFPWSSSLRRHILTHTGQKPFKCSQCTLLFTTKSNCDRHLLRKHGDVESAMSIPVPIDDLLDPKPEPIPVAVAEAIAKSKATPPTSRPVSPKPQPAQPTEEPKKHAKEPEPEEPEPIPTQPCPQKIKEEPSAADAEEQLSEPQMSLEDPNIPPVNSDLPFKCHLCDSSFVDRVSCLDHIKQAHAHDFALLMNKVTLETESEAPSASPDDDESGNNGEGGRGGKYPDYANRKVICAFCLRRFWSTEDLRRHMRTHSGERPFKCDVCQRRFTLKHSMLRHQRKHKCGRLSGVLSKIVSDAAADADASGGNSSDLSDDEHEHHHHHHSPAAALVTARTKSLLSQSDLISNLLGINDQGILNRMLLGSASEAAKLLGVEK</sequence>
<feature type="compositionally biased region" description="Low complexity" evidence="2">
    <location>
        <begin position="122"/>
        <end position="156"/>
    </location>
</feature>
<evidence type="ECO:0000313" key="4">
    <source>
        <dbReference type="EnsemblMetazoa" id="AALFPA23_013306.P19267"/>
    </source>
</evidence>
<feature type="compositionally biased region" description="Basic and acidic residues" evidence="2">
    <location>
        <begin position="1626"/>
        <end position="1635"/>
    </location>
</feature>
<keyword evidence="1" id="KW-0863">Zinc-finger</keyword>
<feature type="region of interest" description="Disordered" evidence="2">
    <location>
        <begin position="60"/>
        <end position="209"/>
    </location>
</feature>
<evidence type="ECO:0000256" key="1">
    <source>
        <dbReference type="PROSITE-ProRule" id="PRU00042"/>
    </source>
</evidence>
<feature type="compositionally biased region" description="Basic and acidic residues" evidence="2">
    <location>
        <begin position="825"/>
        <end position="837"/>
    </location>
</feature>
<reference evidence="4" key="2">
    <citation type="submission" date="2025-05" db="UniProtKB">
        <authorList>
            <consortium name="EnsemblMetazoa"/>
        </authorList>
    </citation>
    <scope>IDENTIFICATION</scope>
    <source>
        <strain evidence="4">Foshan</strain>
    </source>
</reference>
<keyword evidence="1" id="KW-0862">Zinc</keyword>
<feature type="region of interest" description="Disordered" evidence="2">
    <location>
        <begin position="1604"/>
        <end position="1678"/>
    </location>
</feature>
<dbReference type="InterPro" id="IPR052795">
    <property type="entry name" value="RREB1"/>
</dbReference>
<feature type="region of interest" description="Disordered" evidence="2">
    <location>
        <begin position="1062"/>
        <end position="1139"/>
    </location>
</feature>
<feature type="compositionally biased region" description="Low complexity" evidence="2">
    <location>
        <begin position="1484"/>
        <end position="1495"/>
    </location>
</feature>
<dbReference type="RefSeq" id="XP_062700296.1">
    <property type="nucleotide sequence ID" value="XM_062844312.1"/>
</dbReference>
<dbReference type="EnsemblMetazoa" id="AALFPA23_013306.R19267">
    <property type="protein sequence ID" value="AALFPA23_013306.P19267"/>
    <property type="gene ID" value="AALFPA23_013306"/>
</dbReference>
<feature type="compositionally biased region" description="Basic and acidic residues" evidence="2">
    <location>
        <begin position="903"/>
        <end position="916"/>
    </location>
</feature>
<feature type="region of interest" description="Disordered" evidence="2">
    <location>
        <begin position="361"/>
        <end position="416"/>
    </location>
</feature>
<feature type="region of interest" description="Disordered" evidence="2">
    <location>
        <begin position="1827"/>
        <end position="1855"/>
    </location>
</feature>
<feature type="compositionally biased region" description="Polar residues" evidence="2">
    <location>
        <begin position="193"/>
        <end position="206"/>
    </location>
</feature>
<proteinExistence type="predicted"/>
<feature type="region of interest" description="Disordered" evidence="2">
    <location>
        <begin position="1418"/>
        <end position="1449"/>
    </location>
</feature>
<feature type="compositionally biased region" description="Polar residues" evidence="2">
    <location>
        <begin position="1496"/>
        <end position="1505"/>
    </location>
</feature>
<feature type="domain" description="C2H2-type" evidence="3">
    <location>
        <begin position="278"/>
        <end position="305"/>
    </location>
</feature>
<feature type="domain" description="C2H2-type" evidence="3">
    <location>
        <begin position="1686"/>
        <end position="1714"/>
    </location>
</feature>
<dbReference type="GeneID" id="109428470"/>
<dbReference type="PANTHER" id="PTHR46451:SF1">
    <property type="entry name" value="RAS-RESPONSIVE ELEMENT-BINDING PROTEIN 1"/>
    <property type="match status" value="1"/>
</dbReference>
<feature type="region of interest" description="Disordered" evidence="2">
    <location>
        <begin position="601"/>
        <end position="625"/>
    </location>
</feature>
<dbReference type="Gene3D" id="3.30.160.60">
    <property type="entry name" value="Classic Zinc Finger"/>
    <property type="match status" value="10"/>
</dbReference>
<feature type="compositionally biased region" description="Basic residues" evidence="2">
    <location>
        <begin position="157"/>
        <end position="168"/>
    </location>
</feature>
<feature type="domain" description="C2H2-type" evidence="3">
    <location>
        <begin position="537"/>
        <end position="570"/>
    </location>
</feature>
<dbReference type="InterPro" id="IPR013087">
    <property type="entry name" value="Znf_C2H2_type"/>
</dbReference>
<evidence type="ECO:0000256" key="2">
    <source>
        <dbReference type="SAM" id="MobiDB-lite"/>
    </source>
</evidence>
<feature type="region of interest" description="Disordered" evidence="2">
    <location>
        <begin position="822"/>
        <end position="846"/>
    </location>
</feature>
<feature type="compositionally biased region" description="Acidic residues" evidence="2">
    <location>
        <begin position="1345"/>
        <end position="1363"/>
    </location>
</feature>
<dbReference type="SMART" id="SM00355">
    <property type="entry name" value="ZnF_C2H2"/>
    <property type="match status" value="15"/>
</dbReference>
<dbReference type="Proteomes" id="UP000069940">
    <property type="component" value="Unassembled WGS sequence"/>
</dbReference>
<feature type="compositionally biased region" description="Basic and acidic residues" evidence="2">
    <location>
        <begin position="1365"/>
        <end position="1382"/>
    </location>
</feature>
<feature type="compositionally biased region" description="Low complexity" evidence="2">
    <location>
        <begin position="1827"/>
        <end position="1837"/>
    </location>
</feature>
<feature type="domain" description="C2H2-type" evidence="3">
    <location>
        <begin position="344"/>
        <end position="371"/>
    </location>
</feature>
<feature type="domain" description="C2H2-type" evidence="3">
    <location>
        <begin position="1758"/>
        <end position="1785"/>
    </location>
</feature>
<feature type="domain" description="C2H2-type" evidence="3">
    <location>
        <begin position="764"/>
        <end position="787"/>
    </location>
</feature>
<protein>
    <recommendedName>
        <fullName evidence="3">C2H2-type domain-containing protein</fullName>
    </recommendedName>
</protein>
<feature type="compositionally biased region" description="Basic and acidic residues" evidence="2">
    <location>
        <begin position="923"/>
        <end position="934"/>
    </location>
</feature>
<feature type="compositionally biased region" description="Polar residues" evidence="2">
    <location>
        <begin position="1067"/>
        <end position="1093"/>
    </location>
</feature>
<dbReference type="PROSITE" id="PS00028">
    <property type="entry name" value="ZINC_FINGER_C2H2_1"/>
    <property type="match status" value="11"/>
</dbReference>
<accession>A0ABM1YYQ1</accession>
<feature type="domain" description="C2H2-type" evidence="3">
    <location>
        <begin position="1519"/>
        <end position="1546"/>
    </location>
</feature>
<feature type="compositionally biased region" description="Basic residues" evidence="2">
    <location>
        <begin position="1197"/>
        <end position="1209"/>
    </location>
</feature>
<feature type="compositionally biased region" description="Acidic residues" evidence="2">
    <location>
        <begin position="955"/>
        <end position="964"/>
    </location>
</feature>
<dbReference type="SUPFAM" id="SSF57667">
    <property type="entry name" value="beta-beta-alpha zinc fingers"/>
    <property type="match status" value="5"/>
</dbReference>
<dbReference type="PROSITE" id="PS50157">
    <property type="entry name" value="ZINC_FINGER_C2H2_2"/>
    <property type="match status" value="12"/>
</dbReference>
<feature type="domain" description="C2H2-type" evidence="3">
    <location>
        <begin position="316"/>
        <end position="343"/>
    </location>
</feature>
<feature type="compositionally biased region" description="Acidic residues" evidence="2">
    <location>
        <begin position="935"/>
        <end position="948"/>
    </location>
</feature>
<keyword evidence="1" id="KW-0479">Metal-binding</keyword>
<feature type="compositionally biased region" description="Pro residues" evidence="2">
    <location>
        <begin position="1120"/>
        <end position="1132"/>
    </location>
</feature>
<feature type="region of interest" description="Disordered" evidence="2">
    <location>
        <begin position="883"/>
        <end position="976"/>
    </location>
</feature>
<dbReference type="PANTHER" id="PTHR46451">
    <property type="entry name" value="RAS-RESPONSIVE ELEMENT-BINDING PROTEIN 1"/>
    <property type="match status" value="1"/>
</dbReference>
<name>A0ABM1YYQ1_AEDAL</name>
<feature type="compositionally biased region" description="Basic and acidic residues" evidence="2">
    <location>
        <begin position="1418"/>
        <end position="1444"/>
    </location>
</feature>
<feature type="domain" description="C2H2-type" evidence="3">
    <location>
        <begin position="1165"/>
        <end position="1188"/>
    </location>
</feature>
<feature type="domain" description="C2H2-type" evidence="3">
    <location>
        <begin position="736"/>
        <end position="763"/>
    </location>
</feature>
<feature type="region of interest" description="Disordered" evidence="2">
    <location>
        <begin position="1724"/>
        <end position="1748"/>
    </location>
</feature>
<evidence type="ECO:0000259" key="3">
    <source>
        <dbReference type="PROSITE" id="PS50157"/>
    </source>
</evidence>
<keyword evidence="5" id="KW-1185">Reference proteome</keyword>
<feature type="compositionally biased region" description="Low complexity" evidence="2">
    <location>
        <begin position="391"/>
        <end position="405"/>
    </location>
</feature>
<feature type="compositionally biased region" description="Low complexity" evidence="2">
    <location>
        <begin position="1304"/>
        <end position="1342"/>
    </location>
</feature>
<reference evidence="5" key="1">
    <citation type="journal article" date="2015" name="Proc. Natl. Acad. Sci. U.S.A.">
        <title>Genome sequence of the Asian Tiger mosquito, Aedes albopictus, reveals insights into its biology, genetics, and evolution.</title>
        <authorList>
            <person name="Chen X.G."/>
            <person name="Jiang X."/>
            <person name="Gu J."/>
            <person name="Xu M."/>
            <person name="Wu Y."/>
            <person name="Deng Y."/>
            <person name="Zhang C."/>
            <person name="Bonizzoni M."/>
            <person name="Dermauw W."/>
            <person name="Vontas J."/>
            <person name="Armbruster P."/>
            <person name="Huang X."/>
            <person name="Yang Y."/>
            <person name="Zhang H."/>
            <person name="He W."/>
            <person name="Peng H."/>
            <person name="Liu Y."/>
            <person name="Wu K."/>
            <person name="Chen J."/>
            <person name="Lirakis M."/>
            <person name="Topalis P."/>
            <person name="Van Leeuwen T."/>
            <person name="Hall A.B."/>
            <person name="Jiang X."/>
            <person name="Thorpe C."/>
            <person name="Mueller R.L."/>
            <person name="Sun C."/>
            <person name="Waterhouse R.M."/>
            <person name="Yan G."/>
            <person name="Tu Z.J."/>
            <person name="Fang X."/>
            <person name="James A.A."/>
        </authorList>
    </citation>
    <scope>NUCLEOTIDE SEQUENCE [LARGE SCALE GENOMIC DNA]</scope>
    <source>
        <strain evidence="5">Foshan</strain>
    </source>
</reference>
<evidence type="ECO:0000313" key="5">
    <source>
        <dbReference type="Proteomes" id="UP000069940"/>
    </source>
</evidence>
<feature type="region of interest" description="Disordered" evidence="2">
    <location>
        <begin position="1278"/>
        <end position="1384"/>
    </location>
</feature>
<feature type="compositionally biased region" description="Basic and acidic residues" evidence="2">
    <location>
        <begin position="406"/>
        <end position="416"/>
    </location>
</feature>
<feature type="domain" description="C2H2-type" evidence="3">
    <location>
        <begin position="705"/>
        <end position="732"/>
    </location>
</feature>
<organism evidence="4 5">
    <name type="scientific">Aedes albopictus</name>
    <name type="common">Asian tiger mosquito</name>
    <name type="synonym">Stegomyia albopicta</name>
    <dbReference type="NCBI Taxonomy" id="7160"/>
    <lineage>
        <taxon>Eukaryota</taxon>
        <taxon>Metazoa</taxon>
        <taxon>Ecdysozoa</taxon>
        <taxon>Arthropoda</taxon>
        <taxon>Hexapoda</taxon>
        <taxon>Insecta</taxon>
        <taxon>Pterygota</taxon>
        <taxon>Neoptera</taxon>
        <taxon>Endopterygota</taxon>
        <taxon>Diptera</taxon>
        <taxon>Nematocera</taxon>
        <taxon>Culicoidea</taxon>
        <taxon>Culicidae</taxon>
        <taxon>Culicinae</taxon>
        <taxon>Aedini</taxon>
        <taxon>Aedes</taxon>
        <taxon>Stegomyia</taxon>
    </lineage>
</organism>
<dbReference type="InterPro" id="IPR036236">
    <property type="entry name" value="Znf_C2H2_sf"/>
</dbReference>
<feature type="region of interest" description="Disordered" evidence="2">
    <location>
        <begin position="1189"/>
        <end position="1224"/>
    </location>
</feature>
<feature type="domain" description="C2H2-type" evidence="3">
    <location>
        <begin position="1786"/>
        <end position="1813"/>
    </location>
</feature>
<dbReference type="Pfam" id="PF00096">
    <property type="entry name" value="zf-C2H2"/>
    <property type="match status" value="5"/>
</dbReference>
<feature type="region of interest" description="Disordered" evidence="2">
    <location>
        <begin position="1469"/>
        <end position="1511"/>
    </location>
</feature>